<reference evidence="1" key="2">
    <citation type="journal article" date="2015" name="Fish Shellfish Immunol.">
        <title>Early steps in the European eel (Anguilla anguilla)-Vibrio vulnificus interaction in the gills: Role of the RtxA13 toxin.</title>
        <authorList>
            <person name="Callol A."/>
            <person name="Pajuelo D."/>
            <person name="Ebbesson L."/>
            <person name="Teles M."/>
            <person name="MacKenzie S."/>
            <person name="Amaro C."/>
        </authorList>
    </citation>
    <scope>NUCLEOTIDE SEQUENCE</scope>
</reference>
<dbReference type="EMBL" id="GBXM01064747">
    <property type="protein sequence ID" value="JAH43830.1"/>
    <property type="molecule type" value="Transcribed_RNA"/>
</dbReference>
<sequence>MIEVFYFIVFCDTAFLYLRAIQMY</sequence>
<accession>A0A0E9ST69</accession>
<proteinExistence type="predicted"/>
<organism evidence="1">
    <name type="scientific">Anguilla anguilla</name>
    <name type="common">European freshwater eel</name>
    <name type="synonym">Muraena anguilla</name>
    <dbReference type="NCBI Taxonomy" id="7936"/>
    <lineage>
        <taxon>Eukaryota</taxon>
        <taxon>Metazoa</taxon>
        <taxon>Chordata</taxon>
        <taxon>Craniata</taxon>
        <taxon>Vertebrata</taxon>
        <taxon>Euteleostomi</taxon>
        <taxon>Actinopterygii</taxon>
        <taxon>Neopterygii</taxon>
        <taxon>Teleostei</taxon>
        <taxon>Anguilliformes</taxon>
        <taxon>Anguillidae</taxon>
        <taxon>Anguilla</taxon>
    </lineage>
</organism>
<evidence type="ECO:0000313" key="1">
    <source>
        <dbReference type="EMBL" id="JAH43830.1"/>
    </source>
</evidence>
<name>A0A0E9ST69_ANGAN</name>
<reference evidence="1" key="1">
    <citation type="submission" date="2014-11" db="EMBL/GenBank/DDBJ databases">
        <authorList>
            <person name="Amaro Gonzalez C."/>
        </authorList>
    </citation>
    <scope>NUCLEOTIDE SEQUENCE</scope>
</reference>
<protein>
    <submittedName>
        <fullName evidence="1">Uncharacterized protein</fullName>
    </submittedName>
</protein>
<dbReference type="AlphaFoldDB" id="A0A0E9ST69"/>